<comment type="similarity">
    <text evidence="7">Belongs to the binding-protein-dependent transport system permease family.</text>
</comment>
<dbReference type="RefSeq" id="WP_329078909.1">
    <property type="nucleotide sequence ID" value="NZ_CP109389.1"/>
</dbReference>
<dbReference type="PANTHER" id="PTHR43386:SF1">
    <property type="entry name" value="D,D-DIPEPTIDE TRANSPORT SYSTEM PERMEASE PROTEIN DDPC-RELATED"/>
    <property type="match status" value="1"/>
</dbReference>
<dbReference type="PROSITE" id="PS50928">
    <property type="entry name" value="ABC_TM1"/>
    <property type="match status" value="1"/>
</dbReference>
<protein>
    <submittedName>
        <fullName evidence="10">ABC transporter permease</fullName>
    </submittedName>
</protein>
<feature type="transmembrane region" description="Helical" evidence="7">
    <location>
        <begin position="143"/>
        <end position="163"/>
    </location>
</feature>
<keyword evidence="5 7" id="KW-1133">Transmembrane helix</keyword>
<dbReference type="Pfam" id="PF12911">
    <property type="entry name" value="OppC_N"/>
    <property type="match status" value="1"/>
</dbReference>
<evidence type="ECO:0000256" key="5">
    <source>
        <dbReference type="ARBA" id="ARBA00022989"/>
    </source>
</evidence>
<evidence type="ECO:0000313" key="10">
    <source>
        <dbReference type="EMBL" id="WUX55233.1"/>
    </source>
</evidence>
<evidence type="ECO:0000256" key="6">
    <source>
        <dbReference type="ARBA" id="ARBA00023136"/>
    </source>
</evidence>
<evidence type="ECO:0000256" key="3">
    <source>
        <dbReference type="ARBA" id="ARBA00022475"/>
    </source>
</evidence>
<keyword evidence="4 7" id="KW-0812">Transmembrane</keyword>
<evidence type="ECO:0000256" key="8">
    <source>
        <dbReference type="SAM" id="MobiDB-lite"/>
    </source>
</evidence>
<evidence type="ECO:0000313" key="11">
    <source>
        <dbReference type="Proteomes" id="UP001432209"/>
    </source>
</evidence>
<evidence type="ECO:0000256" key="1">
    <source>
        <dbReference type="ARBA" id="ARBA00004651"/>
    </source>
</evidence>
<evidence type="ECO:0000256" key="2">
    <source>
        <dbReference type="ARBA" id="ARBA00022448"/>
    </source>
</evidence>
<feature type="transmembrane region" description="Helical" evidence="7">
    <location>
        <begin position="217"/>
        <end position="239"/>
    </location>
</feature>
<dbReference type="Proteomes" id="UP001432209">
    <property type="component" value="Chromosome"/>
</dbReference>
<evidence type="ECO:0000259" key="9">
    <source>
        <dbReference type="PROSITE" id="PS50928"/>
    </source>
</evidence>
<dbReference type="InterPro" id="IPR000515">
    <property type="entry name" value="MetI-like"/>
</dbReference>
<dbReference type="CDD" id="cd06261">
    <property type="entry name" value="TM_PBP2"/>
    <property type="match status" value="1"/>
</dbReference>
<accession>A0ABZ2AD04</accession>
<feature type="domain" description="ABC transmembrane type-1" evidence="9">
    <location>
        <begin position="108"/>
        <end position="294"/>
    </location>
</feature>
<feature type="transmembrane region" description="Helical" evidence="7">
    <location>
        <begin position="110"/>
        <end position="136"/>
    </location>
</feature>
<evidence type="ECO:0000256" key="7">
    <source>
        <dbReference type="RuleBase" id="RU363032"/>
    </source>
</evidence>
<organism evidence="10 11">
    <name type="scientific">Streptomyces niveus</name>
    <name type="common">Streptomyces spheroides</name>
    <dbReference type="NCBI Taxonomy" id="193462"/>
    <lineage>
        <taxon>Bacteria</taxon>
        <taxon>Bacillati</taxon>
        <taxon>Actinomycetota</taxon>
        <taxon>Actinomycetes</taxon>
        <taxon>Kitasatosporales</taxon>
        <taxon>Streptomycetaceae</taxon>
        <taxon>Streptomyces</taxon>
    </lineage>
</organism>
<keyword evidence="3" id="KW-1003">Cell membrane</keyword>
<gene>
    <name evidence="10" type="ORF">OG442_28960</name>
</gene>
<dbReference type="PANTHER" id="PTHR43386">
    <property type="entry name" value="OLIGOPEPTIDE TRANSPORT SYSTEM PERMEASE PROTEIN APPC"/>
    <property type="match status" value="1"/>
</dbReference>
<keyword evidence="2 7" id="KW-0813">Transport</keyword>
<name>A0ABZ2AD04_STRNV</name>
<dbReference type="GeneID" id="91341703"/>
<dbReference type="SUPFAM" id="SSF161098">
    <property type="entry name" value="MetI-like"/>
    <property type="match status" value="1"/>
</dbReference>
<keyword evidence="11" id="KW-1185">Reference proteome</keyword>
<proteinExistence type="inferred from homology"/>
<feature type="compositionally biased region" description="Pro residues" evidence="8">
    <location>
        <begin position="10"/>
        <end position="23"/>
    </location>
</feature>
<feature type="transmembrane region" description="Helical" evidence="7">
    <location>
        <begin position="274"/>
        <end position="294"/>
    </location>
</feature>
<dbReference type="InterPro" id="IPR025966">
    <property type="entry name" value="OppC_N"/>
</dbReference>
<dbReference type="Pfam" id="PF00528">
    <property type="entry name" value="BPD_transp_1"/>
    <property type="match status" value="1"/>
</dbReference>
<feature type="transmembrane region" description="Helical" evidence="7">
    <location>
        <begin position="169"/>
        <end position="186"/>
    </location>
</feature>
<dbReference type="InterPro" id="IPR035906">
    <property type="entry name" value="MetI-like_sf"/>
</dbReference>
<dbReference type="InterPro" id="IPR050366">
    <property type="entry name" value="BP-dependent_transpt_permease"/>
</dbReference>
<feature type="transmembrane region" description="Helical" evidence="7">
    <location>
        <begin position="43"/>
        <end position="65"/>
    </location>
</feature>
<comment type="subcellular location">
    <subcellularLocation>
        <location evidence="1 7">Cell membrane</location>
        <topology evidence="1 7">Multi-pass membrane protein</topology>
    </subcellularLocation>
</comment>
<dbReference type="EMBL" id="CP109495">
    <property type="protein sequence ID" value="WUX55233.1"/>
    <property type="molecule type" value="Genomic_DNA"/>
</dbReference>
<sequence>MTIPSLYPAQPDPGPTPATPLPPGNGDKSRRRLVVERFLRHRMAVTGLIILAALMICCYGAAWIAPHPRNAQDLLSGAVPPSGEHWLGTDDLGRDYLTELLYAGQVSLTVGLGVAVLSTVVGTLVGATAGLVGGWIDELIMRVTDLFLIIPAIALLALAMQTLSPSPETIVLVLAGLGWTVIARVVRSQVISLREKEFVQAARVLGASKMSIIGRHLLPNLLGVIIVNASLSVAAAIILESTLSFLGFGIQPPRSSWGNMLNQAAGLVGTPKDYLLYAPGVAILLTVLAVNFLGDGLRDAFDHRSRQ</sequence>
<evidence type="ECO:0000256" key="4">
    <source>
        <dbReference type="ARBA" id="ARBA00022692"/>
    </source>
</evidence>
<dbReference type="Gene3D" id="1.10.3720.10">
    <property type="entry name" value="MetI-like"/>
    <property type="match status" value="1"/>
</dbReference>
<keyword evidence="6 7" id="KW-0472">Membrane</keyword>
<reference evidence="10" key="1">
    <citation type="submission" date="2022-10" db="EMBL/GenBank/DDBJ databases">
        <title>The complete genomes of actinobacterial strains from the NBC collection.</title>
        <authorList>
            <person name="Joergensen T.S."/>
            <person name="Alvarez Arevalo M."/>
            <person name="Sterndorff E.B."/>
            <person name="Faurdal D."/>
            <person name="Vuksanovic O."/>
            <person name="Mourched A.-S."/>
            <person name="Charusanti P."/>
            <person name="Shaw S."/>
            <person name="Blin K."/>
            <person name="Weber T."/>
        </authorList>
    </citation>
    <scope>NUCLEOTIDE SEQUENCE</scope>
    <source>
        <strain evidence="10">NBC_01432</strain>
    </source>
</reference>
<feature type="region of interest" description="Disordered" evidence="8">
    <location>
        <begin position="1"/>
        <end position="28"/>
    </location>
</feature>